<keyword evidence="2" id="KW-1185">Reference proteome</keyword>
<accession>A0AAN8EWL9</accession>
<dbReference type="Proteomes" id="UP001331761">
    <property type="component" value="Unassembled WGS sequence"/>
</dbReference>
<comment type="caution">
    <text evidence="1">The sequence shown here is derived from an EMBL/GenBank/DDBJ whole genome shotgun (WGS) entry which is preliminary data.</text>
</comment>
<evidence type="ECO:0000313" key="2">
    <source>
        <dbReference type="Proteomes" id="UP001331761"/>
    </source>
</evidence>
<sequence length="190" mass="21638">MHMDDRQWITDRLGGYCNYVQHSETARSRMGRLFSVVTAALAAQETLMEERATNYVVTRVRNVYAIPIRLCFTLTMMSSEGGWDRPRPVDVWIVNSTKVKRTRIARTEFVMVNRQINVELVTEPCHHETLRPLIRRHGIHRDSSGTAKLAVCLCLGRAETGKNPVSEPLANEVFADALRRPTADVILDMD</sequence>
<dbReference type="AlphaFoldDB" id="A0AAN8EWL9"/>
<reference evidence="1 2" key="1">
    <citation type="submission" date="2019-10" db="EMBL/GenBank/DDBJ databases">
        <title>Assembly and Annotation for the nematode Trichostrongylus colubriformis.</title>
        <authorList>
            <person name="Martin J."/>
        </authorList>
    </citation>
    <scope>NUCLEOTIDE SEQUENCE [LARGE SCALE GENOMIC DNA]</scope>
    <source>
        <strain evidence="1">G859</strain>
        <tissue evidence="1">Whole worm</tissue>
    </source>
</reference>
<dbReference type="EMBL" id="WIXE01022416">
    <property type="protein sequence ID" value="KAK5967507.1"/>
    <property type="molecule type" value="Genomic_DNA"/>
</dbReference>
<name>A0AAN8EWL9_TRICO</name>
<protein>
    <submittedName>
        <fullName evidence="1">Uncharacterized protein</fullName>
    </submittedName>
</protein>
<gene>
    <name evidence="1" type="ORF">GCK32_012427</name>
</gene>
<organism evidence="1 2">
    <name type="scientific">Trichostrongylus colubriformis</name>
    <name type="common">Black scour worm</name>
    <dbReference type="NCBI Taxonomy" id="6319"/>
    <lineage>
        <taxon>Eukaryota</taxon>
        <taxon>Metazoa</taxon>
        <taxon>Ecdysozoa</taxon>
        <taxon>Nematoda</taxon>
        <taxon>Chromadorea</taxon>
        <taxon>Rhabditida</taxon>
        <taxon>Rhabditina</taxon>
        <taxon>Rhabditomorpha</taxon>
        <taxon>Strongyloidea</taxon>
        <taxon>Trichostrongylidae</taxon>
        <taxon>Trichostrongylus</taxon>
    </lineage>
</organism>
<evidence type="ECO:0000313" key="1">
    <source>
        <dbReference type="EMBL" id="KAK5967507.1"/>
    </source>
</evidence>
<proteinExistence type="predicted"/>